<dbReference type="InterPro" id="IPR008814">
    <property type="entry name" value="Swp1"/>
</dbReference>
<reference evidence="15 16" key="1">
    <citation type="journal article" date="2011" name="Science">
        <title>The Selaginella genome identifies genetic changes associated with the evolution of vascular plants.</title>
        <authorList>
            <person name="Banks J.A."/>
            <person name="Nishiyama T."/>
            <person name="Hasebe M."/>
            <person name="Bowman J.L."/>
            <person name="Gribskov M."/>
            <person name="dePamphilis C."/>
            <person name="Albert V.A."/>
            <person name="Aono N."/>
            <person name="Aoyama T."/>
            <person name="Ambrose B.A."/>
            <person name="Ashton N.W."/>
            <person name="Axtell M.J."/>
            <person name="Barker E."/>
            <person name="Barker M.S."/>
            <person name="Bennetzen J.L."/>
            <person name="Bonawitz N.D."/>
            <person name="Chapple C."/>
            <person name="Cheng C."/>
            <person name="Correa L.G."/>
            <person name="Dacre M."/>
            <person name="DeBarry J."/>
            <person name="Dreyer I."/>
            <person name="Elias M."/>
            <person name="Engstrom E.M."/>
            <person name="Estelle M."/>
            <person name="Feng L."/>
            <person name="Finet C."/>
            <person name="Floyd S.K."/>
            <person name="Frommer W.B."/>
            <person name="Fujita T."/>
            <person name="Gramzow L."/>
            <person name="Gutensohn M."/>
            <person name="Harholt J."/>
            <person name="Hattori M."/>
            <person name="Heyl A."/>
            <person name="Hirai T."/>
            <person name="Hiwatashi Y."/>
            <person name="Ishikawa M."/>
            <person name="Iwata M."/>
            <person name="Karol K.G."/>
            <person name="Koehler B."/>
            <person name="Kolukisaoglu U."/>
            <person name="Kubo M."/>
            <person name="Kurata T."/>
            <person name="Lalonde S."/>
            <person name="Li K."/>
            <person name="Li Y."/>
            <person name="Litt A."/>
            <person name="Lyons E."/>
            <person name="Manning G."/>
            <person name="Maruyama T."/>
            <person name="Michael T.P."/>
            <person name="Mikami K."/>
            <person name="Miyazaki S."/>
            <person name="Morinaga S."/>
            <person name="Murata T."/>
            <person name="Mueller-Roeber B."/>
            <person name="Nelson D.R."/>
            <person name="Obara M."/>
            <person name="Oguri Y."/>
            <person name="Olmstead R.G."/>
            <person name="Onodera N."/>
            <person name="Petersen B.L."/>
            <person name="Pils B."/>
            <person name="Prigge M."/>
            <person name="Rensing S.A."/>
            <person name="Riano-Pachon D.M."/>
            <person name="Roberts A.W."/>
            <person name="Sato Y."/>
            <person name="Scheller H.V."/>
            <person name="Schulz B."/>
            <person name="Schulz C."/>
            <person name="Shakirov E.V."/>
            <person name="Shibagaki N."/>
            <person name="Shinohara N."/>
            <person name="Shippen D.E."/>
            <person name="Soerensen I."/>
            <person name="Sotooka R."/>
            <person name="Sugimoto N."/>
            <person name="Sugita M."/>
            <person name="Sumikawa N."/>
            <person name="Tanurdzic M."/>
            <person name="Theissen G."/>
            <person name="Ulvskov P."/>
            <person name="Wakazuki S."/>
            <person name="Weng J.K."/>
            <person name="Willats W.W."/>
            <person name="Wipf D."/>
            <person name="Wolf P.G."/>
            <person name="Yang L."/>
            <person name="Zimmer A.D."/>
            <person name="Zhu Q."/>
            <person name="Mitros T."/>
            <person name="Hellsten U."/>
            <person name="Loque D."/>
            <person name="Otillar R."/>
            <person name="Salamov A."/>
            <person name="Schmutz J."/>
            <person name="Shapiro H."/>
            <person name="Lindquist E."/>
            <person name="Lucas S."/>
            <person name="Rokhsar D."/>
            <person name="Grigoriev I.V."/>
        </authorList>
    </citation>
    <scope>NUCLEOTIDE SEQUENCE [LARGE SCALE GENOMIC DNA]</scope>
</reference>
<evidence type="ECO:0000313" key="15">
    <source>
        <dbReference type="EMBL" id="EFJ38465.1"/>
    </source>
</evidence>
<dbReference type="PANTHER" id="PTHR12640">
    <property type="entry name" value="RIBOPHORIN II"/>
    <property type="match status" value="1"/>
</dbReference>
<keyword evidence="5 12" id="KW-0812">Transmembrane</keyword>
<dbReference type="Gramene" id="EFJ38465">
    <property type="protein sequence ID" value="EFJ38465"/>
    <property type="gene ID" value="SELMODRAFT_74404"/>
</dbReference>
<protein>
    <recommendedName>
        <fullName evidence="11">Ribophorin II</fullName>
    </recommendedName>
    <alternativeName>
        <fullName evidence="10">Ribophorin-2</fullName>
    </alternativeName>
</protein>
<feature type="transmembrane region" description="Helical" evidence="12">
    <location>
        <begin position="77"/>
        <end position="97"/>
    </location>
</feature>
<evidence type="ECO:0000256" key="6">
    <source>
        <dbReference type="ARBA" id="ARBA00022729"/>
    </source>
</evidence>
<keyword evidence="6" id="KW-0732">Signal</keyword>
<dbReference type="HOGENOM" id="CLU_123049_0_0_1"/>
<gene>
    <name evidence="15" type="ORF">SELMODRAFT_74404</name>
</gene>
<dbReference type="EMBL" id="GL377565">
    <property type="protein sequence ID" value="EFJ38465.1"/>
    <property type="molecule type" value="Genomic_DNA"/>
</dbReference>
<keyword evidence="9 12" id="KW-0472">Membrane</keyword>
<comment type="similarity">
    <text evidence="4">Belongs to the SWP1 family.</text>
</comment>
<evidence type="ECO:0000256" key="9">
    <source>
        <dbReference type="ARBA" id="ARBA00023136"/>
    </source>
</evidence>
<dbReference type="AlphaFoldDB" id="D8QQJ1"/>
<evidence type="ECO:0000256" key="4">
    <source>
        <dbReference type="ARBA" id="ARBA00009038"/>
    </source>
</evidence>
<dbReference type="eggNOG" id="KOG2447">
    <property type="taxonomic scope" value="Eukaryota"/>
</dbReference>
<evidence type="ECO:0000256" key="8">
    <source>
        <dbReference type="ARBA" id="ARBA00022989"/>
    </source>
</evidence>
<comment type="subcellular location">
    <subcellularLocation>
        <location evidence="2">Endoplasmic reticulum membrane</location>
        <topology evidence="2">Multi-pass membrane protein</topology>
    </subcellularLocation>
</comment>
<dbReference type="GO" id="GO:0008250">
    <property type="term" value="C:oligosaccharyltransferase complex"/>
    <property type="evidence" value="ECO:0007669"/>
    <property type="project" value="InterPro"/>
</dbReference>
<dbReference type="KEGG" id="smo:SELMODRAFT_74404"/>
<dbReference type="InterPro" id="IPR056790">
    <property type="entry name" value="Ribophorin_II_C"/>
</dbReference>
<feature type="non-terminal residue" evidence="15">
    <location>
        <position position="1"/>
    </location>
</feature>
<dbReference type="Pfam" id="PF25147">
    <property type="entry name" value="Ribophorin_II_C"/>
    <property type="match status" value="1"/>
</dbReference>
<dbReference type="PANTHER" id="PTHR12640:SF0">
    <property type="entry name" value="DOLICHYL-DIPHOSPHOOLIGOSACCHARIDE--PROTEIN GLYCOSYLTRANSFERASE SUBUNIT 2"/>
    <property type="match status" value="1"/>
</dbReference>
<evidence type="ECO:0000256" key="7">
    <source>
        <dbReference type="ARBA" id="ARBA00022824"/>
    </source>
</evidence>
<dbReference type="InParanoid" id="D8QQJ1"/>
<evidence type="ECO:0000256" key="1">
    <source>
        <dbReference type="ARBA" id="ARBA00002791"/>
    </source>
</evidence>
<comment type="pathway">
    <text evidence="3">Protein modification; protein glycosylation.</text>
</comment>
<sequence>ELHYLSGQYDMDLIVGDAKMANSFLWNLGSLELDLPEPPEGASKKTPALETDPMAVFKPKAEVAHIFRTPEKRPPTALSYTFLAFTILPFLAFLVGMKLLNINFGNAPTSGLPALSALAFHGGLASILGLYLLFWLKV</sequence>
<evidence type="ECO:0000256" key="11">
    <source>
        <dbReference type="ARBA" id="ARBA00032139"/>
    </source>
</evidence>
<dbReference type="STRING" id="88036.D8QQJ1"/>
<evidence type="ECO:0000259" key="14">
    <source>
        <dbReference type="Pfam" id="PF25147"/>
    </source>
</evidence>
<name>D8QQJ1_SELML</name>
<dbReference type="Pfam" id="PF23860">
    <property type="entry name" value="Ribophorin_II_3rd"/>
    <property type="match status" value="1"/>
</dbReference>
<dbReference type="InterPro" id="IPR055374">
    <property type="entry name" value="Ribophorin_II_3rd"/>
</dbReference>
<keyword evidence="16" id="KW-1185">Reference proteome</keyword>
<keyword evidence="8 12" id="KW-1133">Transmembrane helix</keyword>
<dbReference type="UniPathway" id="UPA00378"/>
<dbReference type="OrthoDB" id="432292at2759"/>
<feature type="transmembrane region" description="Helical" evidence="12">
    <location>
        <begin position="117"/>
        <end position="136"/>
    </location>
</feature>
<proteinExistence type="inferred from homology"/>
<evidence type="ECO:0000256" key="10">
    <source>
        <dbReference type="ARBA" id="ARBA00030078"/>
    </source>
</evidence>
<evidence type="ECO:0000313" key="16">
    <source>
        <dbReference type="Proteomes" id="UP000001514"/>
    </source>
</evidence>
<dbReference type="Proteomes" id="UP000001514">
    <property type="component" value="Unassembled WGS sequence"/>
</dbReference>
<comment type="function">
    <text evidence="1">Subunit of the oligosaccharyl transferase (OST) complex that catalyzes the initial transfer of a defined glycan (Glc(3)Man(9)GlcNAc(2) in eukaryotes) from the lipid carrier dolichol-pyrophosphate to an asparagine residue within an Asn-X-Ser/Thr consensus motif in nascent polypeptide chains, the first step in protein N-glycosylation. N-glycosylation occurs cotranslationally and the complex associates with the Sec61 complex at the channel-forming translocon complex that mediates protein translocation across the endoplasmic reticulum (ER). All subunits are required for a maximal enzyme activity.</text>
</comment>
<evidence type="ECO:0000259" key="13">
    <source>
        <dbReference type="Pfam" id="PF23860"/>
    </source>
</evidence>
<feature type="domain" description="Ribophorin II C-terminal" evidence="14">
    <location>
        <begin position="67"/>
        <end position="137"/>
    </location>
</feature>
<evidence type="ECO:0000256" key="3">
    <source>
        <dbReference type="ARBA" id="ARBA00004922"/>
    </source>
</evidence>
<evidence type="ECO:0000256" key="5">
    <source>
        <dbReference type="ARBA" id="ARBA00022692"/>
    </source>
</evidence>
<evidence type="ECO:0000256" key="12">
    <source>
        <dbReference type="SAM" id="Phobius"/>
    </source>
</evidence>
<keyword evidence="7" id="KW-0256">Endoplasmic reticulum</keyword>
<evidence type="ECO:0000256" key="2">
    <source>
        <dbReference type="ARBA" id="ARBA00004477"/>
    </source>
</evidence>
<organism evidence="16">
    <name type="scientific">Selaginella moellendorffii</name>
    <name type="common">Spikemoss</name>
    <dbReference type="NCBI Taxonomy" id="88036"/>
    <lineage>
        <taxon>Eukaryota</taxon>
        <taxon>Viridiplantae</taxon>
        <taxon>Streptophyta</taxon>
        <taxon>Embryophyta</taxon>
        <taxon>Tracheophyta</taxon>
        <taxon>Lycopodiopsida</taxon>
        <taxon>Selaginellales</taxon>
        <taxon>Selaginellaceae</taxon>
        <taxon>Selaginella</taxon>
    </lineage>
</organism>
<accession>D8QQJ1</accession>
<feature type="domain" description="Ribophorin II third" evidence="13">
    <location>
        <begin position="1"/>
        <end position="33"/>
    </location>
</feature>